<comment type="subcellular location">
    <subcellularLocation>
        <location evidence="1">Cytoplasm</location>
    </subcellularLocation>
</comment>
<dbReference type="GO" id="GO:0008270">
    <property type="term" value="F:zinc ion binding"/>
    <property type="evidence" value="ECO:0007669"/>
    <property type="project" value="TreeGrafter"/>
</dbReference>
<evidence type="ECO:0000256" key="9">
    <source>
        <dbReference type="PIRSR" id="PIRSR602481-1"/>
    </source>
</evidence>
<feature type="binding site" evidence="9">
    <location>
        <position position="141"/>
    </location>
    <ligand>
        <name>Zn(2+)</name>
        <dbReference type="ChEBI" id="CHEBI:29105"/>
    </ligand>
</feature>
<dbReference type="PANTHER" id="PTHR33202:SF1">
    <property type="entry name" value="FERRIC UPTAKE REGULATION PROTEIN"/>
    <property type="match status" value="1"/>
</dbReference>
<organism evidence="11 12">
    <name type="scientific">Vagococcus allomyrinae</name>
    <dbReference type="NCBI Taxonomy" id="2794353"/>
    <lineage>
        <taxon>Bacteria</taxon>
        <taxon>Bacillati</taxon>
        <taxon>Bacillota</taxon>
        <taxon>Bacilli</taxon>
        <taxon>Lactobacillales</taxon>
        <taxon>Enterococcaceae</taxon>
        <taxon>Vagococcus</taxon>
    </lineage>
</organism>
<evidence type="ECO:0000256" key="5">
    <source>
        <dbReference type="ARBA" id="ARBA00022833"/>
    </source>
</evidence>
<reference evidence="11" key="1">
    <citation type="submission" date="2020-12" db="EMBL/GenBank/DDBJ databases">
        <title>Vagococcus allomyrinae sp. nov. and Enterococcus lavae sp. nov., isolated from the larvae of Allomyrina dichotoma.</title>
        <authorList>
            <person name="Lee S.D."/>
        </authorList>
    </citation>
    <scope>NUCLEOTIDE SEQUENCE</scope>
    <source>
        <strain evidence="11">BWB3-3</strain>
    </source>
</reference>
<dbReference type="PANTHER" id="PTHR33202">
    <property type="entry name" value="ZINC UPTAKE REGULATION PROTEIN"/>
    <property type="match status" value="1"/>
</dbReference>
<keyword evidence="4" id="KW-0678">Repressor</keyword>
<keyword evidence="5 9" id="KW-0862">Zinc</keyword>
<dbReference type="GO" id="GO:0003700">
    <property type="term" value="F:DNA-binding transcription factor activity"/>
    <property type="evidence" value="ECO:0007669"/>
    <property type="project" value="InterPro"/>
</dbReference>
<dbReference type="Pfam" id="PF01475">
    <property type="entry name" value="FUR"/>
    <property type="match status" value="1"/>
</dbReference>
<dbReference type="GO" id="GO:0000976">
    <property type="term" value="F:transcription cis-regulatory region binding"/>
    <property type="evidence" value="ECO:0007669"/>
    <property type="project" value="TreeGrafter"/>
</dbReference>
<accession>A0A940PFV7</accession>
<keyword evidence="10" id="KW-0408">Iron</keyword>
<evidence type="ECO:0000256" key="8">
    <source>
        <dbReference type="ARBA" id="ARBA00023163"/>
    </source>
</evidence>
<sequence length="144" mass="17245">MTEMKRIDLALEKMKEHGFKYTKRREMLLSFLAEADKYTSAKEVYEYMSQQFSGISYDTIYRNLKDFSDIHLLEETEWDGEKKFRFHCDHHEMGHHHHFICTNCGATREIHMCPMDYFKEQLAGCKIEGHRFEIFGKCENCLVV</sequence>
<dbReference type="GO" id="GO:0045892">
    <property type="term" value="P:negative regulation of DNA-templated transcription"/>
    <property type="evidence" value="ECO:0007669"/>
    <property type="project" value="TreeGrafter"/>
</dbReference>
<evidence type="ECO:0000256" key="10">
    <source>
        <dbReference type="PIRSR" id="PIRSR602481-2"/>
    </source>
</evidence>
<gene>
    <name evidence="11" type="ORF">I6N95_24160</name>
</gene>
<keyword evidence="6" id="KW-0805">Transcription regulation</keyword>
<evidence type="ECO:0000256" key="2">
    <source>
        <dbReference type="ARBA" id="ARBA00007957"/>
    </source>
</evidence>
<feature type="binding site" evidence="9">
    <location>
        <position position="138"/>
    </location>
    <ligand>
        <name>Zn(2+)</name>
        <dbReference type="ChEBI" id="CHEBI:29105"/>
    </ligand>
</feature>
<keyword evidence="3" id="KW-0963">Cytoplasm</keyword>
<evidence type="ECO:0000256" key="3">
    <source>
        <dbReference type="ARBA" id="ARBA00022490"/>
    </source>
</evidence>
<dbReference type="GO" id="GO:1900376">
    <property type="term" value="P:regulation of secondary metabolite biosynthetic process"/>
    <property type="evidence" value="ECO:0007669"/>
    <property type="project" value="TreeGrafter"/>
</dbReference>
<dbReference type="InterPro" id="IPR036388">
    <property type="entry name" value="WH-like_DNA-bd_sf"/>
</dbReference>
<evidence type="ECO:0000256" key="1">
    <source>
        <dbReference type="ARBA" id="ARBA00004496"/>
    </source>
</evidence>
<evidence type="ECO:0000256" key="7">
    <source>
        <dbReference type="ARBA" id="ARBA00023125"/>
    </source>
</evidence>
<comment type="similarity">
    <text evidence="2">Belongs to the Fur family.</text>
</comment>
<evidence type="ECO:0000256" key="4">
    <source>
        <dbReference type="ARBA" id="ARBA00022491"/>
    </source>
</evidence>
<feature type="binding site" evidence="10">
    <location>
        <position position="130"/>
    </location>
    <ligand>
        <name>Fe cation</name>
        <dbReference type="ChEBI" id="CHEBI:24875"/>
    </ligand>
</feature>
<dbReference type="SUPFAM" id="SSF46785">
    <property type="entry name" value="Winged helix' DNA-binding domain"/>
    <property type="match status" value="1"/>
</dbReference>
<dbReference type="GO" id="GO:0005737">
    <property type="term" value="C:cytoplasm"/>
    <property type="evidence" value="ECO:0007669"/>
    <property type="project" value="UniProtKB-SubCell"/>
</dbReference>
<feature type="binding site" evidence="9">
    <location>
        <position position="104"/>
    </location>
    <ligand>
        <name>Zn(2+)</name>
        <dbReference type="ChEBI" id="CHEBI:29105"/>
    </ligand>
</feature>
<name>A0A940PFV7_9ENTE</name>
<keyword evidence="7" id="KW-0238">DNA-binding</keyword>
<feature type="binding site" evidence="10">
    <location>
        <position position="95"/>
    </location>
    <ligand>
        <name>Fe cation</name>
        <dbReference type="ChEBI" id="CHEBI:24875"/>
    </ligand>
</feature>
<dbReference type="InterPro" id="IPR036390">
    <property type="entry name" value="WH_DNA-bd_sf"/>
</dbReference>
<feature type="binding site" evidence="9">
    <location>
        <position position="101"/>
    </location>
    <ligand>
        <name>Zn(2+)</name>
        <dbReference type="ChEBI" id="CHEBI:29105"/>
    </ligand>
</feature>
<evidence type="ECO:0000256" key="6">
    <source>
        <dbReference type="ARBA" id="ARBA00023015"/>
    </source>
</evidence>
<dbReference type="Gene3D" id="3.30.1490.190">
    <property type="match status" value="1"/>
</dbReference>
<dbReference type="Gene3D" id="1.10.10.10">
    <property type="entry name" value="Winged helix-like DNA-binding domain superfamily/Winged helix DNA-binding domain"/>
    <property type="match status" value="1"/>
</dbReference>
<dbReference type="EMBL" id="JAEEGA010000022">
    <property type="protein sequence ID" value="MBP1044109.1"/>
    <property type="molecule type" value="Genomic_DNA"/>
</dbReference>
<dbReference type="Proteomes" id="UP000674938">
    <property type="component" value="Unassembled WGS sequence"/>
</dbReference>
<keyword evidence="8" id="KW-0804">Transcription</keyword>
<dbReference type="RefSeq" id="WP_209532300.1">
    <property type="nucleotide sequence ID" value="NZ_JAEEGA010000022.1"/>
</dbReference>
<keyword evidence="9" id="KW-0479">Metal-binding</keyword>
<protein>
    <submittedName>
        <fullName evidence="11">Transcriptional repressor</fullName>
    </submittedName>
</protein>
<comment type="cofactor">
    <cofactor evidence="9">
        <name>Zn(2+)</name>
        <dbReference type="ChEBI" id="CHEBI:29105"/>
    </cofactor>
    <text evidence="9">Binds 1 zinc ion per subunit.</text>
</comment>
<proteinExistence type="inferred from homology"/>
<dbReference type="InterPro" id="IPR043135">
    <property type="entry name" value="Fur_C"/>
</dbReference>
<dbReference type="InterPro" id="IPR002481">
    <property type="entry name" value="FUR"/>
</dbReference>
<dbReference type="CDD" id="cd07153">
    <property type="entry name" value="Fur_like"/>
    <property type="match status" value="1"/>
</dbReference>
<keyword evidence="12" id="KW-1185">Reference proteome</keyword>
<comment type="cofactor">
    <cofactor evidence="10">
        <name>Mn(2+)</name>
        <dbReference type="ChEBI" id="CHEBI:29035"/>
    </cofactor>
    <cofactor evidence="10">
        <name>Fe(2+)</name>
        <dbReference type="ChEBI" id="CHEBI:29033"/>
    </cofactor>
    <text evidence="10">Binds 1 Mn(2+) or Fe(2+) ion per subunit.</text>
</comment>
<evidence type="ECO:0000313" key="11">
    <source>
        <dbReference type="EMBL" id="MBP1044109.1"/>
    </source>
</evidence>
<comment type="caution">
    <text evidence="11">The sequence shown here is derived from an EMBL/GenBank/DDBJ whole genome shotgun (WGS) entry which is preliminary data.</text>
</comment>
<dbReference type="AlphaFoldDB" id="A0A940PFV7"/>
<evidence type="ECO:0000313" key="12">
    <source>
        <dbReference type="Proteomes" id="UP000674938"/>
    </source>
</evidence>